<dbReference type="InterPro" id="IPR029058">
    <property type="entry name" value="AB_hydrolase_fold"/>
</dbReference>
<feature type="compositionally biased region" description="Polar residues" evidence="3">
    <location>
        <begin position="921"/>
        <end position="940"/>
    </location>
</feature>
<keyword evidence="4" id="KW-0812">Transmembrane</keyword>
<evidence type="ECO:0000256" key="2">
    <source>
        <dbReference type="ARBA" id="ARBA00023180"/>
    </source>
</evidence>
<feature type="domain" description="Carboxylesterase type B" evidence="5">
    <location>
        <begin position="259"/>
        <end position="684"/>
    </location>
</feature>
<dbReference type="InterPro" id="IPR051093">
    <property type="entry name" value="Neuroligin/BSAL"/>
</dbReference>
<dbReference type="InterPro" id="IPR002018">
    <property type="entry name" value="CarbesteraseB"/>
</dbReference>
<keyword evidence="4" id="KW-1133">Transmembrane helix</keyword>
<dbReference type="Gene3D" id="3.40.50.1820">
    <property type="entry name" value="alpha/beta hydrolase"/>
    <property type="match status" value="1"/>
</dbReference>
<evidence type="ECO:0000259" key="5">
    <source>
        <dbReference type="Pfam" id="PF00135"/>
    </source>
</evidence>
<accession>A0A7R8D0I2</accession>
<keyword evidence="4" id="KW-0472">Membrane</keyword>
<feature type="compositionally biased region" description="Basic and acidic residues" evidence="3">
    <location>
        <begin position="131"/>
        <end position="147"/>
    </location>
</feature>
<name>A0A7R8D0I2_LEPSM</name>
<dbReference type="Proteomes" id="UP000675881">
    <property type="component" value="Chromosome 5"/>
</dbReference>
<dbReference type="EMBL" id="HG994584">
    <property type="protein sequence ID" value="CAF2959044.1"/>
    <property type="molecule type" value="Genomic_DNA"/>
</dbReference>
<dbReference type="AlphaFoldDB" id="A0A7R8D0I2"/>
<evidence type="ECO:0000256" key="4">
    <source>
        <dbReference type="SAM" id="Phobius"/>
    </source>
</evidence>
<protein>
    <submittedName>
        <fullName evidence="6">Esterase FE4,Venom carboxylesterase-6,Carboxylesterase 3</fullName>
    </submittedName>
</protein>
<feature type="compositionally biased region" description="Polar residues" evidence="3">
    <location>
        <begin position="983"/>
        <end position="992"/>
    </location>
</feature>
<evidence type="ECO:0000256" key="1">
    <source>
        <dbReference type="ARBA" id="ARBA00005964"/>
    </source>
</evidence>
<gene>
    <name evidence="6" type="ORF">LSAA_9439</name>
</gene>
<feature type="compositionally biased region" description="Low complexity" evidence="3">
    <location>
        <begin position="970"/>
        <end position="982"/>
    </location>
</feature>
<feature type="region of interest" description="Disordered" evidence="3">
    <location>
        <begin position="56"/>
        <end position="198"/>
    </location>
</feature>
<keyword evidence="7" id="KW-1185">Reference proteome</keyword>
<dbReference type="OrthoDB" id="408631at2759"/>
<dbReference type="Pfam" id="PF00135">
    <property type="entry name" value="COesterase"/>
    <property type="match status" value="1"/>
</dbReference>
<feature type="compositionally biased region" description="Low complexity" evidence="3">
    <location>
        <begin position="56"/>
        <end position="76"/>
    </location>
</feature>
<proteinExistence type="inferred from homology"/>
<feature type="compositionally biased region" description="Basic and acidic residues" evidence="3">
    <location>
        <begin position="158"/>
        <end position="192"/>
    </location>
</feature>
<keyword evidence="2" id="KW-0325">Glycoprotein</keyword>
<evidence type="ECO:0000313" key="7">
    <source>
        <dbReference type="Proteomes" id="UP000675881"/>
    </source>
</evidence>
<sequence length="992" mass="113677">MAKTYNSTMTKYRAMPCLKAISRTWRERYDPGSAFRNVGYFNYDIVTNTTIKPISTTISSTTSTPSSTSKRASSTRNPFEDPNRYRISETQGGDDIRFVNGRPYREPPNIQDRFGNRYDPRYHLLPGTYDPHNDPRFSDPRYKDPRNLPKYNNNQHKVPKDRYDSKYRYYERFPDRQRDRLRDPNYDPRYDPEDPPVPGVLGGWLPELQGECRPGCENLMRDVTVNTNYGRVNGFLVNLYDGPRVPEFERPGVANVDKVKATVSVFLGIPYAQPPINHARFMPPRAHGGWQSYNAVDWAPVCPQPIRYVGATKNSPLMDENCLFLNVFTPTVESGQSQLFPVMFYIHGGEFQHGSGNEFSGHQLSYWGRVVVVTINYRLGALGFLSTGDQHAPGNYGLLDQAMALKWVYDNIYAFQGDREKITVFGPGAGGASAGILAVMPKTKNMVRRVISMSGSPFADWATIRDKFRAMNTSLVFGERVGCTIDSSWKLVDCLRKGRKFHDLANIEFKPEIGTWPWAPIIQKNISVPEEGWYQEWTSDDFMALPELVEVLYENQEYNPSLEYMTGVAKDDAAYMIYNNKTLAPDYKVDWKFFDMMVKDHIKQYNYTLNPEGIFNAIKYMYTYYPDPDNVSHIREEFINFYSDFFFRAPQDAMVKTLVQNRVDTYMYVQNTTVEALKLPYWREIKDKQVTRFLWTESDRNMSEFFIYAFSNFSWYEHGEVLKYLTLNTTENSTMLWNYRQRECSFWTEYLPSVIGYITPTYPPTTEFWWEPESPLQIAFWSMLSACLLLIVMVVICCLLWRNARRQVKDRFMSEAGSMKDFSMYQSGTLPMNQVHNAYKTLPETNGSHYNDTTSMPKTPNYPLPPTPTASQRSFALQDKYISGGTHVDLVTPVGVMQSNVSNFSRAPSIQSNARVPTMSMQSASTGPVSVDSPFTQRGGSSRMVGPPLRTDTPRISTSGRTTPVKFVPGRMSRSGSMSGSSYRDSIPSTAV</sequence>
<feature type="transmembrane region" description="Helical" evidence="4">
    <location>
        <begin position="778"/>
        <end position="801"/>
    </location>
</feature>
<evidence type="ECO:0000313" key="6">
    <source>
        <dbReference type="EMBL" id="CAF2959044.1"/>
    </source>
</evidence>
<comment type="similarity">
    <text evidence="1">Belongs to the type-B carboxylesterase/lipase family.</text>
</comment>
<feature type="region of interest" description="Disordered" evidence="3">
    <location>
        <begin position="921"/>
        <end position="992"/>
    </location>
</feature>
<dbReference type="PANTHER" id="PTHR43903">
    <property type="entry name" value="NEUROLIGIN"/>
    <property type="match status" value="1"/>
</dbReference>
<reference evidence="6" key="1">
    <citation type="submission" date="2021-02" db="EMBL/GenBank/DDBJ databases">
        <authorList>
            <person name="Bekaert M."/>
        </authorList>
    </citation>
    <scope>NUCLEOTIDE SEQUENCE</scope>
    <source>
        <strain evidence="6">IoA-00</strain>
    </source>
</reference>
<dbReference type="SUPFAM" id="SSF53474">
    <property type="entry name" value="alpha/beta-Hydrolases"/>
    <property type="match status" value="1"/>
</dbReference>
<feature type="compositionally biased region" description="Basic and acidic residues" evidence="3">
    <location>
        <begin position="78"/>
        <end position="87"/>
    </location>
</feature>
<evidence type="ECO:0000256" key="3">
    <source>
        <dbReference type="SAM" id="MobiDB-lite"/>
    </source>
</evidence>
<organism evidence="6 7">
    <name type="scientific">Lepeophtheirus salmonis</name>
    <name type="common">Salmon louse</name>
    <name type="synonym">Caligus salmonis</name>
    <dbReference type="NCBI Taxonomy" id="72036"/>
    <lineage>
        <taxon>Eukaryota</taxon>
        <taxon>Metazoa</taxon>
        <taxon>Ecdysozoa</taxon>
        <taxon>Arthropoda</taxon>
        <taxon>Crustacea</taxon>
        <taxon>Multicrustacea</taxon>
        <taxon>Hexanauplia</taxon>
        <taxon>Copepoda</taxon>
        <taxon>Siphonostomatoida</taxon>
        <taxon>Caligidae</taxon>
        <taxon>Lepeophtheirus</taxon>
    </lineage>
</organism>